<keyword evidence="1" id="KW-0812">Transmembrane</keyword>
<evidence type="ECO:0000313" key="2">
    <source>
        <dbReference type="EMBL" id="NYJ23852.1"/>
    </source>
</evidence>
<dbReference type="Proteomes" id="UP000578352">
    <property type="component" value="Unassembled WGS sequence"/>
</dbReference>
<keyword evidence="1" id="KW-1133">Transmembrane helix</keyword>
<name>A0A853CTX6_9MICO</name>
<evidence type="ECO:0000313" key="3">
    <source>
        <dbReference type="Proteomes" id="UP000578352"/>
    </source>
</evidence>
<evidence type="ECO:0000256" key="1">
    <source>
        <dbReference type="SAM" id="Phobius"/>
    </source>
</evidence>
<proteinExistence type="predicted"/>
<reference evidence="2 3" key="1">
    <citation type="submission" date="2020-07" db="EMBL/GenBank/DDBJ databases">
        <title>Sequencing the genomes of 1000 actinobacteria strains.</title>
        <authorList>
            <person name="Klenk H.-P."/>
        </authorList>
    </citation>
    <scope>NUCLEOTIDE SEQUENCE [LARGE SCALE GENOMIC DNA]</scope>
    <source>
        <strain evidence="2 3">DSM 15165</strain>
    </source>
</reference>
<organism evidence="2 3">
    <name type="scientific">Leifsonia shinshuensis</name>
    <dbReference type="NCBI Taxonomy" id="150026"/>
    <lineage>
        <taxon>Bacteria</taxon>
        <taxon>Bacillati</taxon>
        <taxon>Actinomycetota</taxon>
        <taxon>Actinomycetes</taxon>
        <taxon>Micrococcales</taxon>
        <taxon>Microbacteriaceae</taxon>
        <taxon>Leifsonia</taxon>
    </lineage>
</organism>
<feature type="transmembrane region" description="Helical" evidence="1">
    <location>
        <begin position="83"/>
        <end position="102"/>
    </location>
</feature>
<accession>A0A853CTX6</accession>
<feature type="transmembrane region" description="Helical" evidence="1">
    <location>
        <begin position="48"/>
        <end position="71"/>
    </location>
</feature>
<dbReference type="EMBL" id="JACCFL010000001">
    <property type="protein sequence ID" value="NYJ23852.1"/>
    <property type="molecule type" value="Genomic_DNA"/>
</dbReference>
<dbReference type="AlphaFoldDB" id="A0A853CTX6"/>
<protein>
    <submittedName>
        <fullName evidence="2">Type VI protein secretion system component VasK</fullName>
    </submittedName>
</protein>
<dbReference type="RefSeq" id="WP_179605728.1">
    <property type="nucleotide sequence ID" value="NZ_BAABEH010000001.1"/>
</dbReference>
<comment type="caution">
    <text evidence="2">The sequence shown here is derived from an EMBL/GenBank/DDBJ whole genome shotgun (WGS) entry which is preliminary data.</text>
</comment>
<sequence>MRWSIRPSALLVLHGAVVVVLILLGVAVALNVAGPTVGRDELYRLRPALPLAVAGAALPFVIAAVLTLMAAPGASRRARAIPVVGIAASMVLWSVALLFVHAPEPLQGG</sequence>
<gene>
    <name evidence="2" type="ORF">HNR13_002139</name>
</gene>
<keyword evidence="1" id="KW-0472">Membrane</keyword>